<organism evidence="2 3">
    <name type="scientific">Mytilus coruscus</name>
    <name type="common">Sea mussel</name>
    <dbReference type="NCBI Taxonomy" id="42192"/>
    <lineage>
        <taxon>Eukaryota</taxon>
        <taxon>Metazoa</taxon>
        <taxon>Spiralia</taxon>
        <taxon>Lophotrochozoa</taxon>
        <taxon>Mollusca</taxon>
        <taxon>Bivalvia</taxon>
        <taxon>Autobranchia</taxon>
        <taxon>Pteriomorphia</taxon>
        <taxon>Mytilida</taxon>
        <taxon>Mytiloidea</taxon>
        <taxon>Mytilidae</taxon>
        <taxon>Mytilinae</taxon>
        <taxon>Mytilus</taxon>
    </lineage>
</organism>
<accession>A0A6J8DMC0</accession>
<reference evidence="2 3" key="1">
    <citation type="submission" date="2020-06" db="EMBL/GenBank/DDBJ databases">
        <authorList>
            <person name="Li R."/>
            <person name="Bekaert M."/>
        </authorList>
    </citation>
    <scope>NUCLEOTIDE SEQUENCE [LARGE SCALE GENOMIC DNA]</scope>
    <source>
        <strain evidence="3">wild</strain>
    </source>
</reference>
<feature type="compositionally biased region" description="Polar residues" evidence="1">
    <location>
        <begin position="92"/>
        <end position="125"/>
    </location>
</feature>
<feature type="region of interest" description="Disordered" evidence="1">
    <location>
        <begin position="390"/>
        <end position="447"/>
    </location>
</feature>
<dbReference type="EMBL" id="CACVKT020007594">
    <property type="protein sequence ID" value="CAC5408732.1"/>
    <property type="molecule type" value="Genomic_DNA"/>
</dbReference>
<dbReference type="Proteomes" id="UP000507470">
    <property type="component" value="Unassembled WGS sequence"/>
</dbReference>
<proteinExistence type="predicted"/>
<dbReference type="OrthoDB" id="6159571at2759"/>
<name>A0A6J8DMC0_MYTCO</name>
<evidence type="ECO:0000313" key="3">
    <source>
        <dbReference type="Proteomes" id="UP000507470"/>
    </source>
</evidence>
<evidence type="ECO:0000313" key="2">
    <source>
        <dbReference type="EMBL" id="CAC5408732.1"/>
    </source>
</evidence>
<protein>
    <submittedName>
        <fullName evidence="2">Uncharacterized protein</fullName>
    </submittedName>
</protein>
<gene>
    <name evidence="2" type="ORF">MCOR_42101</name>
</gene>
<sequence length="447" mass="51105">MEKTTNAKTNELELSVGDYVYLQIEQQGQGKKFKQTYDGPFVVTNIPSEHLILLRDPNGKRKFKQPVHINRLKLANIREPNPKPYFRRDRTSCSSHSTTEAEVSQSDILSASQGNDNSDELNPQHANELRRSSRKIRLPARYQDSDFTKLDSVASETDNGGVFKVKRDQLTILAAKRKKPVPILKPEIMLLFTAYLSYPCSWPKIIQSMRGNMQYLSEEVQELYKGATEKQLKTRLSTKFGELVATTLEMIPDIDIRNEVEKIKNMEMRFATKRPTAQNSASVNEASTSSDIISKIPKIPDDEIIIAVANVLQTQNMPATVPVKPIAMVSDEIEHSMMSDEIEHSMIPDEIELNMTEEEPILKIIPDEPRVTTTTTQNKTILREKLVDDISSSDSQTKRAEQPKKKKKTEKKKKSLQWNWPGKTSLHIKNLWKKNTQNSKSNRDRNR</sequence>
<keyword evidence="3" id="KW-1185">Reference proteome</keyword>
<feature type="region of interest" description="Disordered" evidence="1">
    <location>
        <begin position="80"/>
        <end position="135"/>
    </location>
</feature>
<dbReference type="AlphaFoldDB" id="A0A6J8DMC0"/>
<evidence type="ECO:0000256" key="1">
    <source>
        <dbReference type="SAM" id="MobiDB-lite"/>
    </source>
</evidence>
<feature type="compositionally biased region" description="Basic residues" evidence="1">
    <location>
        <begin position="404"/>
        <end position="415"/>
    </location>
</feature>